<dbReference type="InterPro" id="IPR029058">
    <property type="entry name" value="AB_hydrolase_fold"/>
</dbReference>
<evidence type="ECO:0000256" key="3">
    <source>
        <dbReference type="RuleBase" id="RU361235"/>
    </source>
</evidence>
<evidence type="ECO:0000313" key="5">
    <source>
        <dbReference type="EMBL" id="RAK56700.1"/>
    </source>
</evidence>
<dbReference type="Gene3D" id="3.40.50.1820">
    <property type="entry name" value="alpha/beta hydrolase"/>
    <property type="match status" value="1"/>
</dbReference>
<accession>A0A328AP22</accession>
<dbReference type="PROSITE" id="PS00941">
    <property type="entry name" value="CARBOXYLESTERASE_B_2"/>
    <property type="match status" value="1"/>
</dbReference>
<comment type="similarity">
    <text evidence="1 3">Belongs to the type-B carboxylesterase/lipase family.</text>
</comment>
<sequence>MKLARRLALCLAAAILATPAVAQVADQVKVEGGAIDGMGRQASGVRIFRGIPYARPPVGALRWTAPQPAQSWRGVRPAKTFAAQCMQQPLYTDMMFRSSGVSEDCLYLNVWTPARAATEKLPVLVYFYGGGFRAGDGSELRYDGEATAAKGVVVVTLNYRLGAFGFFAHPELTAESPNRASGNYGLLDQAAALRWVKANIKAFGGDPNRITIAGESAGSFSVSAQMASPLSKGLIAGAIGESGSLVGLRPLTARSEAEAEGVRFGQAVGAPNLAALRALPAERLLTLAAENNLRTGPNVDGWFFPRQPREIYAAGEQARVPLLAGANSQEGGAEAILGKGPVTVAAWREAVGQRFGASAPAILAAYPTASDADVEAAARTLASDSFISYSTWKWFDLHRATGQPSYYYFYARPRPATKAEPDAPRPQGAVHSAEIEYALGNLDLNPVYAWTSEDREVSRVMNGYFVNFIKKGDPNGPGLPAWPAAGGTRYSQMVIDASSRAEPAAAMDARYRALEAALAQP</sequence>
<dbReference type="InterPro" id="IPR019819">
    <property type="entry name" value="Carboxylesterase_B_CS"/>
</dbReference>
<dbReference type="SUPFAM" id="SSF53474">
    <property type="entry name" value="alpha/beta-Hydrolases"/>
    <property type="match status" value="1"/>
</dbReference>
<dbReference type="PROSITE" id="PS00122">
    <property type="entry name" value="CARBOXYLESTERASE_B_1"/>
    <property type="match status" value="1"/>
</dbReference>
<organism evidence="5 6">
    <name type="scientific">Phenylobacterium deserti</name>
    <dbReference type="NCBI Taxonomy" id="1914756"/>
    <lineage>
        <taxon>Bacteria</taxon>
        <taxon>Pseudomonadati</taxon>
        <taxon>Pseudomonadota</taxon>
        <taxon>Alphaproteobacteria</taxon>
        <taxon>Caulobacterales</taxon>
        <taxon>Caulobacteraceae</taxon>
        <taxon>Phenylobacterium</taxon>
    </lineage>
</organism>
<proteinExistence type="inferred from homology"/>
<dbReference type="OrthoDB" id="9775851at2"/>
<dbReference type="GO" id="GO:0052689">
    <property type="term" value="F:carboxylic ester hydrolase activity"/>
    <property type="evidence" value="ECO:0007669"/>
    <property type="project" value="TreeGrafter"/>
</dbReference>
<dbReference type="RefSeq" id="WP_111513051.1">
    <property type="nucleotide sequence ID" value="NZ_QFYR01000001.1"/>
</dbReference>
<evidence type="ECO:0000259" key="4">
    <source>
        <dbReference type="Pfam" id="PF00135"/>
    </source>
</evidence>
<dbReference type="EC" id="3.1.1.-" evidence="3"/>
<keyword evidence="6" id="KW-1185">Reference proteome</keyword>
<dbReference type="PANTHER" id="PTHR43918:SF4">
    <property type="entry name" value="CARBOXYLIC ESTER HYDROLASE"/>
    <property type="match status" value="1"/>
</dbReference>
<feature type="domain" description="Carboxylesterase type B" evidence="4">
    <location>
        <begin position="27"/>
        <end position="500"/>
    </location>
</feature>
<comment type="caution">
    <text evidence="5">The sequence shown here is derived from an EMBL/GenBank/DDBJ whole genome shotgun (WGS) entry which is preliminary data.</text>
</comment>
<dbReference type="AlphaFoldDB" id="A0A328AP22"/>
<reference evidence="6" key="1">
    <citation type="submission" date="2018-05" db="EMBL/GenBank/DDBJ databases">
        <authorList>
            <person name="Li X."/>
        </authorList>
    </citation>
    <scope>NUCLEOTIDE SEQUENCE [LARGE SCALE GENOMIC DNA]</scope>
    <source>
        <strain evidence="6">YIM 73061</strain>
    </source>
</reference>
<dbReference type="Proteomes" id="UP000249725">
    <property type="component" value="Unassembled WGS sequence"/>
</dbReference>
<evidence type="ECO:0000313" key="6">
    <source>
        <dbReference type="Proteomes" id="UP000249725"/>
    </source>
</evidence>
<feature type="chain" id="PRO_5016189301" description="Carboxylic ester hydrolase" evidence="3">
    <location>
        <begin position="23"/>
        <end position="521"/>
    </location>
</feature>
<keyword evidence="3" id="KW-0732">Signal</keyword>
<dbReference type="EMBL" id="QFYR01000001">
    <property type="protein sequence ID" value="RAK56700.1"/>
    <property type="molecule type" value="Genomic_DNA"/>
</dbReference>
<dbReference type="InterPro" id="IPR019826">
    <property type="entry name" value="Carboxylesterase_B_AS"/>
</dbReference>
<evidence type="ECO:0000256" key="2">
    <source>
        <dbReference type="ARBA" id="ARBA00022801"/>
    </source>
</evidence>
<dbReference type="InterPro" id="IPR050654">
    <property type="entry name" value="AChE-related_enzymes"/>
</dbReference>
<dbReference type="PANTHER" id="PTHR43918">
    <property type="entry name" value="ACETYLCHOLINESTERASE"/>
    <property type="match status" value="1"/>
</dbReference>
<name>A0A328AP22_9CAUL</name>
<gene>
    <name evidence="5" type="ORF">DJ018_01600</name>
</gene>
<keyword evidence="2 3" id="KW-0378">Hydrolase</keyword>
<evidence type="ECO:0000256" key="1">
    <source>
        <dbReference type="ARBA" id="ARBA00005964"/>
    </source>
</evidence>
<dbReference type="Pfam" id="PF00135">
    <property type="entry name" value="COesterase"/>
    <property type="match status" value="1"/>
</dbReference>
<protein>
    <recommendedName>
        <fullName evidence="3">Carboxylic ester hydrolase</fullName>
        <ecNumber evidence="3">3.1.1.-</ecNumber>
    </recommendedName>
</protein>
<dbReference type="InterPro" id="IPR002018">
    <property type="entry name" value="CarbesteraseB"/>
</dbReference>
<feature type="signal peptide" evidence="3">
    <location>
        <begin position="1"/>
        <end position="22"/>
    </location>
</feature>